<keyword evidence="7" id="KW-0675">Receptor</keyword>
<keyword evidence="5" id="KW-0812">Transmembrane</keyword>
<proteinExistence type="inferred from homology"/>
<protein>
    <recommendedName>
        <fullName evidence="11">TonB-dependent Receptor Plug Domain</fullName>
    </recommendedName>
</protein>
<keyword evidence="8" id="KW-0998">Cell outer membrane</keyword>
<keyword evidence="6" id="KW-0472">Membrane</keyword>
<evidence type="ECO:0000313" key="9">
    <source>
        <dbReference type="EMBL" id="CAG9933331.1"/>
    </source>
</evidence>
<reference evidence="9 10" key="1">
    <citation type="submission" date="2021-10" db="EMBL/GenBank/DDBJ databases">
        <authorList>
            <person name="Koch H."/>
        </authorList>
    </citation>
    <scope>NUCLEOTIDE SEQUENCE [LARGE SCALE GENOMIC DNA]</scope>
    <source>
        <strain evidence="9">6680</strain>
    </source>
</reference>
<sequence length="333" mass="35999">MTPTRSGQSSFDLPVAIDLVDLGSADRIEVMRGPFSALYGNSSGGVIAIFTEDGRPGLRLDVDAAAGSNGARRFGLKAAGQQGDVNYVAGISRFSTDGYRQPSAASRDTQNAKLRLALDDDALLTLVGNAVRMSGVQDPLGLSRTQLAVDPRGVDPGAIAFDTRKSVDQRQLGLSYERFFGADSLNFTLYGGQRNTQQFQAIPVAAQAAATSAGGLIDLARGYWGGDLRWNRRTTLAGGPLQWTVGISYDNLGEQRRGFQNFIGSTLGVQGALRRDEDNRVWNLDQYAQLQWQPNLDSRWLLLAGLRNSMSYRRIITSCPAMAMTAAQSPTIR</sequence>
<keyword evidence="10" id="KW-1185">Reference proteome</keyword>
<organism evidence="9 10">
    <name type="scientific">Candidatus Nitrotoga arctica</name>
    <dbReference type="NCBI Taxonomy" id="453162"/>
    <lineage>
        <taxon>Bacteria</taxon>
        <taxon>Pseudomonadati</taxon>
        <taxon>Pseudomonadota</taxon>
        <taxon>Betaproteobacteria</taxon>
        <taxon>Nitrosomonadales</taxon>
        <taxon>Gallionellaceae</taxon>
        <taxon>Candidatus Nitrotoga</taxon>
    </lineage>
</organism>
<name>A0ABN8ASL7_9PROT</name>
<dbReference type="InterPro" id="IPR039426">
    <property type="entry name" value="TonB-dep_rcpt-like"/>
</dbReference>
<dbReference type="Proteomes" id="UP000839052">
    <property type="component" value="Chromosome"/>
</dbReference>
<dbReference type="Gene3D" id="2.40.170.20">
    <property type="entry name" value="TonB-dependent receptor, beta-barrel domain"/>
    <property type="match status" value="1"/>
</dbReference>
<evidence type="ECO:0000256" key="1">
    <source>
        <dbReference type="ARBA" id="ARBA00004571"/>
    </source>
</evidence>
<evidence type="ECO:0000256" key="2">
    <source>
        <dbReference type="ARBA" id="ARBA00009810"/>
    </source>
</evidence>
<gene>
    <name evidence="9" type="ORF">NTG6680_2082</name>
</gene>
<evidence type="ECO:0000313" key="10">
    <source>
        <dbReference type="Proteomes" id="UP000839052"/>
    </source>
</evidence>
<dbReference type="RefSeq" id="WP_239797125.1">
    <property type="nucleotide sequence ID" value="NZ_OU912926.1"/>
</dbReference>
<evidence type="ECO:0008006" key="11">
    <source>
        <dbReference type="Google" id="ProtNLM"/>
    </source>
</evidence>
<evidence type="ECO:0000256" key="4">
    <source>
        <dbReference type="ARBA" id="ARBA00022452"/>
    </source>
</evidence>
<evidence type="ECO:0000256" key="5">
    <source>
        <dbReference type="ARBA" id="ARBA00022692"/>
    </source>
</evidence>
<accession>A0ABN8ASL7</accession>
<dbReference type="PANTHER" id="PTHR30069">
    <property type="entry name" value="TONB-DEPENDENT OUTER MEMBRANE RECEPTOR"/>
    <property type="match status" value="1"/>
</dbReference>
<dbReference type="PANTHER" id="PTHR30069:SF28">
    <property type="entry name" value="TONB-DEPENDENT RECEPTOR YNCD-RELATED"/>
    <property type="match status" value="1"/>
</dbReference>
<keyword evidence="3" id="KW-0813">Transport</keyword>
<evidence type="ECO:0000256" key="7">
    <source>
        <dbReference type="ARBA" id="ARBA00023170"/>
    </source>
</evidence>
<dbReference type="Gene3D" id="2.170.130.10">
    <property type="entry name" value="TonB-dependent receptor, plug domain"/>
    <property type="match status" value="1"/>
</dbReference>
<dbReference type="EMBL" id="OU912926">
    <property type="protein sequence ID" value="CAG9933331.1"/>
    <property type="molecule type" value="Genomic_DNA"/>
</dbReference>
<evidence type="ECO:0000256" key="6">
    <source>
        <dbReference type="ARBA" id="ARBA00023136"/>
    </source>
</evidence>
<comment type="similarity">
    <text evidence="2">Belongs to the TonB-dependent receptor family.</text>
</comment>
<dbReference type="InterPro" id="IPR037066">
    <property type="entry name" value="Plug_dom_sf"/>
</dbReference>
<keyword evidence="4" id="KW-1134">Transmembrane beta strand</keyword>
<evidence type="ECO:0000256" key="3">
    <source>
        <dbReference type="ARBA" id="ARBA00022448"/>
    </source>
</evidence>
<comment type="subcellular location">
    <subcellularLocation>
        <location evidence="1">Cell outer membrane</location>
        <topology evidence="1">Multi-pass membrane protein</topology>
    </subcellularLocation>
</comment>
<dbReference type="SUPFAM" id="SSF56935">
    <property type="entry name" value="Porins"/>
    <property type="match status" value="1"/>
</dbReference>
<evidence type="ECO:0000256" key="8">
    <source>
        <dbReference type="ARBA" id="ARBA00023237"/>
    </source>
</evidence>
<dbReference type="InterPro" id="IPR036942">
    <property type="entry name" value="Beta-barrel_TonB_sf"/>
</dbReference>